<dbReference type="Proteomes" id="UP001596435">
    <property type="component" value="Unassembled WGS sequence"/>
</dbReference>
<protein>
    <recommendedName>
        <fullName evidence="6">Probable sugar-binding periplasmic protein</fullName>
    </recommendedName>
</protein>
<organism evidence="7 8">
    <name type="scientific">Kitasatospora paranensis</name>
    <dbReference type="NCBI Taxonomy" id="258053"/>
    <lineage>
        <taxon>Bacteria</taxon>
        <taxon>Bacillati</taxon>
        <taxon>Actinomycetota</taxon>
        <taxon>Actinomycetes</taxon>
        <taxon>Kitasatosporales</taxon>
        <taxon>Streptomycetaceae</taxon>
        <taxon>Kitasatospora</taxon>
    </lineage>
</organism>
<keyword evidence="8" id="KW-1185">Reference proteome</keyword>
<dbReference type="PANTHER" id="PTHR43649:SF28">
    <property type="entry name" value="BINDING PROTEIN COMPONENT OF ABC SUGAR TRANSPORTER-RELATED"/>
    <property type="match status" value="1"/>
</dbReference>
<comment type="function">
    <text evidence="5">Part of a binding-protein-dependent transport system for a sugar.</text>
</comment>
<dbReference type="PANTHER" id="PTHR43649">
    <property type="entry name" value="ARABINOSE-BINDING PROTEIN-RELATED"/>
    <property type="match status" value="1"/>
</dbReference>
<keyword evidence="3" id="KW-0813">Transport</keyword>
<evidence type="ECO:0000313" key="8">
    <source>
        <dbReference type="Proteomes" id="UP001596435"/>
    </source>
</evidence>
<gene>
    <name evidence="7" type="ORF">ACFQMG_07620</name>
</gene>
<dbReference type="InterPro" id="IPR050490">
    <property type="entry name" value="Bact_solute-bd_prot1"/>
</dbReference>
<evidence type="ECO:0000313" key="7">
    <source>
        <dbReference type="EMBL" id="MFC7179430.1"/>
    </source>
</evidence>
<comment type="subcellular location">
    <subcellularLocation>
        <location evidence="1">Cell envelope</location>
    </subcellularLocation>
</comment>
<proteinExistence type="inferred from homology"/>
<accession>A0ABW2FSW1</accession>
<dbReference type="SUPFAM" id="SSF53850">
    <property type="entry name" value="Periplasmic binding protein-like II"/>
    <property type="match status" value="1"/>
</dbReference>
<evidence type="ECO:0000256" key="5">
    <source>
        <dbReference type="ARBA" id="ARBA00049629"/>
    </source>
</evidence>
<reference evidence="8" key="1">
    <citation type="journal article" date="2019" name="Int. J. Syst. Evol. Microbiol.">
        <title>The Global Catalogue of Microorganisms (GCM) 10K type strain sequencing project: providing services to taxonomists for standard genome sequencing and annotation.</title>
        <authorList>
            <consortium name="The Broad Institute Genomics Platform"/>
            <consortium name="The Broad Institute Genome Sequencing Center for Infectious Disease"/>
            <person name="Wu L."/>
            <person name="Ma J."/>
        </authorList>
    </citation>
    <scope>NUCLEOTIDE SEQUENCE [LARGE SCALE GENOMIC DNA]</scope>
    <source>
        <strain evidence="8">CGMCC 1.12859</strain>
    </source>
</reference>
<sequence>MTPARVPPGGAEVHTPRRSRRTAAALAGTAALALFSAACTGTPQGGGDDGSAQGKAVTITFWHGWSQDNETKAINDNIAAFEKSHPNIHVKVVGNIADDKSEQALRAGGADAPDVVSSFTTDNVGKFCSAKVWSDLTPFLKKDGIDPAKTFPSAMLTYSAYQGNQCSLPLLGDAYGLYYNKTAFAAAGITAPPKTFGEFEADAVKLTVPQGDGFKQLGFMPNYHGYESTPSHFLGQYGTDYFGKDGKSDIATDPKVAAMYTWQKALVGKLGGFDKLEKFRTGFGDEFSAKNPFTTGQVAMAIDGEWRTASLADDKPAFEWATAPFPVPDDQAATYGRGYQTGTIIGIANSSRKQTAAWELVKYLTTDTDAVVTFANAIHNVPSTLAALDSPKLDADPNFKTFLDIAKNPNSSTTPASVNGGAYQVSMQNLGYEFESGKQADLQAGLQATAKEIDAAIDQAK</sequence>
<dbReference type="EMBL" id="JBHTAJ010000011">
    <property type="protein sequence ID" value="MFC7179430.1"/>
    <property type="molecule type" value="Genomic_DNA"/>
</dbReference>
<comment type="similarity">
    <text evidence="2">Belongs to the bacterial solute-binding protein 1 family.</text>
</comment>
<dbReference type="RefSeq" id="WP_380230740.1">
    <property type="nucleotide sequence ID" value="NZ_JBHSVH010000002.1"/>
</dbReference>
<dbReference type="Pfam" id="PF01547">
    <property type="entry name" value="SBP_bac_1"/>
    <property type="match status" value="1"/>
</dbReference>
<evidence type="ECO:0000256" key="3">
    <source>
        <dbReference type="ARBA" id="ARBA00022448"/>
    </source>
</evidence>
<evidence type="ECO:0000256" key="2">
    <source>
        <dbReference type="ARBA" id="ARBA00008520"/>
    </source>
</evidence>
<dbReference type="Gene3D" id="3.40.190.10">
    <property type="entry name" value="Periplasmic binding protein-like II"/>
    <property type="match status" value="2"/>
</dbReference>
<dbReference type="CDD" id="cd14748">
    <property type="entry name" value="PBP2_UgpB"/>
    <property type="match status" value="1"/>
</dbReference>
<comment type="caution">
    <text evidence="7">The sequence shown here is derived from an EMBL/GenBank/DDBJ whole genome shotgun (WGS) entry which is preliminary data.</text>
</comment>
<keyword evidence="4" id="KW-0732">Signal</keyword>
<name>A0ABW2FSW1_9ACTN</name>
<dbReference type="InterPro" id="IPR006059">
    <property type="entry name" value="SBP"/>
</dbReference>
<evidence type="ECO:0000256" key="4">
    <source>
        <dbReference type="ARBA" id="ARBA00022729"/>
    </source>
</evidence>
<evidence type="ECO:0000256" key="1">
    <source>
        <dbReference type="ARBA" id="ARBA00004196"/>
    </source>
</evidence>
<evidence type="ECO:0000256" key="6">
    <source>
        <dbReference type="ARBA" id="ARBA00049753"/>
    </source>
</evidence>